<reference evidence="6 7" key="2">
    <citation type="submission" date="2017-08" db="EMBL/GenBank/DDBJ databases">
        <authorList>
            <person name="de Groot N.N."/>
        </authorList>
    </citation>
    <scope>NUCLEOTIDE SEQUENCE [LARGE SCALE GENOMIC DNA]</scope>
    <source>
        <strain evidence="6">Orrdi1</strain>
    </source>
</reference>
<dbReference type="InterPro" id="IPR036938">
    <property type="entry name" value="PAP2/HPO_sf"/>
</dbReference>
<dbReference type="EMBL" id="LT907988">
    <property type="protein sequence ID" value="SOE46698.1"/>
    <property type="molecule type" value="Genomic_DNA"/>
</dbReference>
<dbReference type="Pfam" id="PF01569">
    <property type="entry name" value="PAP2"/>
    <property type="match status" value="1"/>
</dbReference>
<proteinExistence type="predicted"/>
<organism evidence="5 7">
    <name type="scientific">Orrella dioscoreae</name>
    <dbReference type="NCBI Taxonomy" id="1851544"/>
    <lineage>
        <taxon>Bacteria</taxon>
        <taxon>Pseudomonadati</taxon>
        <taxon>Pseudomonadota</taxon>
        <taxon>Betaproteobacteria</taxon>
        <taxon>Burkholderiales</taxon>
        <taxon>Alcaligenaceae</taxon>
        <taxon>Orrella</taxon>
    </lineage>
</organism>
<dbReference type="SMART" id="SM00014">
    <property type="entry name" value="acidPPc"/>
    <property type="match status" value="1"/>
</dbReference>
<feature type="signal peptide" evidence="3">
    <location>
        <begin position="1"/>
        <end position="21"/>
    </location>
</feature>
<keyword evidence="5" id="KW-0378">Hydrolase</keyword>
<dbReference type="STRING" id="1851544.ODI_04214"/>
<evidence type="ECO:0000313" key="5">
    <source>
        <dbReference type="EMBL" id="SBT26441.1"/>
    </source>
</evidence>
<dbReference type="KEGG" id="odi:ODI_R0416"/>
<feature type="region of interest" description="Disordered" evidence="2">
    <location>
        <begin position="27"/>
        <end position="52"/>
    </location>
</feature>
<feature type="chain" id="PRO_5015062690" evidence="3">
    <location>
        <begin position="22"/>
        <end position="677"/>
    </location>
</feature>
<gene>
    <name evidence="5" type="ORF">ODI_04214</name>
    <name evidence="6" type="ORF">ODI_R0416</name>
</gene>
<dbReference type="GO" id="GO:0008233">
    <property type="term" value="F:peptidase activity"/>
    <property type="evidence" value="ECO:0007669"/>
    <property type="project" value="UniProtKB-KW"/>
</dbReference>
<dbReference type="EMBL" id="FLRC01000033">
    <property type="protein sequence ID" value="SBT26441.1"/>
    <property type="molecule type" value="Genomic_DNA"/>
</dbReference>
<dbReference type="InterPro" id="IPR013425">
    <property type="entry name" value="Autotrns_rpt"/>
</dbReference>
<feature type="domain" description="Phosphatidic acid phosphatase type 2/haloperoxidase" evidence="4">
    <location>
        <begin position="227"/>
        <end position="343"/>
    </location>
</feature>
<evidence type="ECO:0000259" key="4">
    <source>
        <dbReference type="SMART" id="SM00014"/>
    </source>
</evidence>
<dbReference type="OrthoDB" id="5760545at2"/>
<dbReference type="SUPFAM" id="SSF48317">
    <property type="entry name" value="Acid phosphatase/Vanadium-dependent haloperoxidase"/>
    <property type="match status" value="1"/>
</dbReference>
<dbReference type="InterPro" id="IPR000326">
    <property type="entry name" value="PAP2/HPO"/>
</dbReference>
<name>A0A1C3K4K4_9BURK</name>
<accession>A0A1C3K4K4</accession>
<evidence type="ECO:0000256" key="3">
    <source>
        <dbReference type="SAM" id="SignalP"/>
    </source>
</evidence>
<evidence type="ECO:0000313" key="6">
    <source>
        <dbReference type="EMBL" id="SOE46698.1"/>
    </source>
</evidence>
<keyword evidence="7" id="KW-1185">Reference proteome</keyword>
<evidence type="ECO:0000256" key="2">
    <source>
        <dbReference type="SAM" id="MobiDB-lite"/>
    </source>
</evidence>
<dbReference type="Gene3D" id="1.20.144.10">
    <property type="entry name" value="Phosphatidic acid phosphatase type 2/haloperoxidase"/>
    <property type="match status" value="1"/>
</dbReference>
<sequence>MEFQRNKLAYAVFLACAISLAGCGGGDSGSPAVPDEPVTPTHPDTPTEPADPDFVDSAPVNDAVTAYVDASYSNTQNNVCHVTVDSNAGIRLADGFLDIWTPATLLADAGRGARAAGTDPVTGEACPAVPAGTWDGNANSGGTVVNQAVHDANIRFSVQATNNRSLEQEETASIDQPVHGAYLMTEGMGHMAQAWRDASGITGSYAFNPDRSVTATGTMSGSVNSQLGKVVVLIDDGLDQPDNDEAKRFYKYARPYLWDNNVKMAPGVNYTGPSVGSSDFVSGHTVGAWRRAASMAYAMPERFQEFYARAMIHGQSRVWGGAHSPLASIGGRMSGLAIAAANLYSSENPDLKQELRNPDITAQAKREAREQALTVMQARAGTTTWREFYDYLHAGQNTDPAGQDYDRFADHGKNKAAFLEGMNYGMTDQIIHPTDLAAVVPKGAEVLIETRYPYLTSEQRRVVLKTTAFPSGYPVMTDEEGWGRLNMFAAGDGYGQFNGLVTIDMDSSLGTFATYDIWRNDISGEGKLVFNGDGTLKLGGRNAYSGGTLINGGALEAASASALGSGSVQVNGGTLIVSAGAPLEVGNNYTQSAGAHLEVVIGADDQVGVQVKNTAKIEGGTLHVKFAPGYQPIAGTTLRIISAGRMEGDFSKVTVDNWNVLSVFTPTGISVDLAEPK</sequence>
<dbReference type="NCBIfam" id="TIGR02601">
    <property type="entry name" value="autotrns_rpt"/>
    <property type="match status" value="1"/>
</dbReference>
<dbReference type="InterPro" id="IPR011050">
    <property type="entry name" value="Pectin_lyase_fold/virulence"/>
</dbReference>
<protein>
    <submittedName>
        <fullName evidence="5">Serine protease</fullName>
    </submittedName>
</protein>
<dbReference type="RefSeq" id="WP_067756189.1">
    <property type="nucleotide sequence ID" value="NZ_LT907988.1"/>
</dbReference>
<reference evidence="5 7" key="1">
    <citation type="submission" date="2016-06" db="EMBL/GenBank/DDBJ databases">
        <authorList>
            <person name="Kjaerup R.B."/>
            <person name="Dalgaard T.S."/>
            <person name="Juul-Madsen H.R."/>
        </authorList>
    </citation>
    <scope>NUCLEOTIDE SEQUENCE [LARGE SCALE GENOMIC DNA]</scope>
    <source>
        <strain evidence="5">Orrdi1</strain>
    </source>
</reference>
<dbReference type="Proteomes" id="UP000078558">
    <property type="component" value="Chromosome I"/>
</dbReference>
<dbReference type="GO" id="GO:0006508">
    <property type="term" value="P:proteolysis"/>
    <property type="evidence" value="ECO:0007669"/>
    <property type="project" value="UniProtKB-KW"/>
</dbReference>
<dbReference type="PROSITE" id="PS51257">
    <property type="entry name" value="PROKAR_LIPOPROTEIN"/>
    <property type="match status" value="1"/>
</dbReference>
<keyword evidence="1 3" id="KW-0732">Signal</keyword>
<keyword evidence="5" id="KW-0645">Protease</keyword>
<dbReference type="AlphaFoldDB" id="A0A1C3K4K4"/>
<evidence type="ECO:0000256" key="1">
    <source>
        <dbReference type="ARBA" id="ARBA00022729"/>
    </source>
</evidence>
<evidence type="ECO:0000313" key="7">
    <source>
        <dbReference type="Proteomes" id="UP000078558"/>
    </source>
</evidence>
<dbReference type="SUPFAM" id="SSF51126">
    <property type="entry name" value="Pectin lyase-like"/>
    <property type="match status" value="1"/>
</dbReference>